<sequence>MQFQAALLVAIATAFVTEWQLSAGYVAFDRVPVIDGKCQHNETDITPGEPLRVEFPCEEWTCTPDGELSIVGCGRVGAGRHCVLIKGTGVYPDCCERVACN</sequence>
<accession>A0A0C9RVS8</accession>
<keyword evidence="3" id="KW-0732">Signal</keyword>
<protein>
    <submittedName>
        <fullName evidence="5">Putative secreted salivary gland peptide</fullName>
    </submittedName>
</protein>
<dbReference type="AlphaFoldDB" id="A0A0C9RVS8"/>
<comment type="subcellular location">
    <subcellularLocation>
        <location evidence="1">Secreted</location>
    </subcellularLocation>
</comment>
<evidence type="ECO:0000313" key="5">
    <source>
        <dbReference type="EMBL" id="JAG91641.1"/>
    </source>
</evidence>
<evidence type="ECO:0000256" key="2">
    <source>
        <dbReference type="ARBA" id="ARBA00022525"/>
    </source>
</evidence>
<proteinExistence type="evidence at transcript level"/>
<dbReference type="SMART" id="SM01318">
    <property type="entry name" value="SVWC"/>
    <property type="match status" value="1"/>
</dbReference>
<evidence type="ECO:0000256" key="3">
    <source>
        <dbReference type="SAM" id="SignalP"/>
    </source>
</evidence>
<dbReference type="Pfam" id="PF15430">
    <property type="entry name" value="SVWC"/>
    <property type="match status" value="1"/>
</dbReference>
<feature type="signal peptide" evidence="3">
    <location>
        <begin position="1"/>
        <end position="24"/>
    </location>
</feature>
<reference evidence="5" key="1">
    <citation type="journal article" date="2015" name="PLoS ONE">
        <title>An Insight into the Sialome of the Lone Star Tick, Amblyomma americanum, with a Glimpse on Its Time Dependent Gene Expression.</title>
        <authorList>
            <person name="Karim S."/>
            <person name="Ribeiro J.M."/>
        </authorList>
    </citation>
    <scope>NUCLEOTIDE SEQUENCE</scope>
    <source>
        <tissue evidence="5">Salivary gland</tissue>
    </source>
</reference>
<organism evidence="5">
    <name type="scientific">Amblyomma americanum</name>
    <name type="common">Lone star tick</name>
    <dbReference type="NCBI Taxonomy" id="6943"/>
    <lineage>
        <taxon>Eukaryota</taxon>
        <taxon>Metazoa</taxon>
        <taxon>Ecdysozoa</taxon>
        <taxon>Arthropoda</taxon>
        <taxon>Chelicerata</taxon>
        <taxon>Arachnida</taxon>
        <taxon>Acari</taxon>
        <taxon>Parasitiformes</taxon>
        <taxon>Ixodida</taxon>
        <taxon>Ixodoidea</taxon>
        <taxon>Ixodidae</taxon>
        <taxon>Amblyomminae</taxon>
        <taxon>Amblyomma</taxon>
    </lineage>
</organism>
<feature type="domain" description="Single" evidence="4">
    <location>
        <begin position="38"/>
        <end position="100"/>
    </location>
</feature>
<dbReference type="GO" id="GO:0005576">
    <property type="term" value="C:extracellular region"/>
    <property type="evidence" value="ECO:0007669"/>
    <property type="project" value="UniProtKB-SubCell"/>
</dbReference>
<feature type="chain" id="PRO_5002219308" evidence="3">
    <location>
        <begin position="25"/>
        <end position="101"/>
    </location>
</feature>
<evidence type="ECO:0000259" key="4">
    <source>
        <dbReference type="SMART" id="SM01318"/>
    </source>
</evidence>
<evidence type="ECO:0000256" key="1">
    <source>
        <dbReference type="ARBA" id="ARBA00004613"/>
    </source>
</evidence>
<dbReference type="EMBL" id="GBZX01001099">
    <property type="protein sequence ID" value="JAG91641.1"/>
    <property type="molecule type" value="mRNA"/>
</dbReference>
<keyword evidence="2" id="KW-0964">Secreted</keyword>
<dbReference type="InterPro" id="IPR029277">
    <property type="entry name" value="SVWC_dom"/>
</dbReference>
<name>A0A0C9RVS8_AMBAM</name>